<dbReference type="SUPFAM" id="SSF51984">
    <property type="entry name" value="MurCD N-terminal domain"/>
    <property type="match status" value="1"/>
</dbReference>
<evidence type="ECO:0000259" key="20">
    <source>
        <dbReference type="Pfam" id="PF08245"/>
    </source>
</evidence>
<dbReference type="UniPathway" id="UPA00219"/>
<dbReference type="GO" id="GO:0008360">
    <property type="term" value="P:regulation of cell shape"/>
    <property type="evidence" value="ECO:0007669"/>
    <property type="project" value="UniProtKB-KW"/>
</dbReference>
<dbReference type="GO" id="GO:0009252">
    <property type="term" value="P:peptidoglycan biosynthetic process"/>
    <property type="evidence" value="ECO:0007669"/>
    <property type="project" value="UniProtKB-UniRule"/>
</dbReference>
<dbReference type="PANTHER" id="PTHR43692:SF1">
    <property type="entry name" value="UDP-N-ACETYLMURAMOYLALANINE--D-GLUTAMATE LIGASE"/>
    <property type="match status" value="1"/>
</dbReference>
<dbReference type="InterPro" id="IPR013221">
    <property type="entry name" value="Mur_ligase_cen"/>
</dbReference>
<dbReference type="InterPro" id="IPR036565">
    <property type="entry name" value="Mur-like_cat_sf"/>
</dbReference>
<evidence type="ECO:0000256" key="8">
    <source>
        <dbReference type="ARBA" id="ARBA00022598"/>
    </source>
</evidence>
<feature type="domain" description="Mur ligase C-terminal" evidence="19">
    <location>
        <begin position="318"/>
        <end position="432"/>
    </location>
</feature>
<evidence type="ECO:0000313" key="22">
    <source>
        <dbReference type="Proteomes" id="UP000261212"/>
    </source>
</evidence>
<keyword evidence="9 17" id="KW-0547">Nucleotide-binding</keyword>
<keyword evidence="12 17" id="KW-0573">Peptidoglycan synthesis</keyword>
<dbReference type="GO" id="GO:0051301">
    <property type="term" value="P:cell division"/>
    <property type="evidence" value="ECO:0007669"/>
    <property type="project" value="UniProtKB-KW"/>
</dbReference>
<keyword evidence="7 17" id="KW-0963">Cytoplasm</keyword>
<comment type="similarity">
    <text evidence="4 17">Belongs to the MurCDEF family.</text>
</comment>
<dbReference type="EMBL" id="QUSM01000003">
    <property type="protein sequence ID" value="RGD74101.1"/>
    <property type="molecule type" value="Genomic_DNA"/>
</dbReference>
<keyword evidence="17 18" id="KW-0132">Cell division</keyword>
<dbReference type="Pfam" id="PF08245">
    <property type="entry name" value="Mur_ligase_M"/>
    <property type="match status" value="1"/>
</dbReference>
<comment type="caution">
    <text evidence="21">The sequence shown here is derived from an EMBL/GenBank/DDBJ whole genome shotgun (WGS) entry which is preliminary data.</text>
</comment>
<protein>
    <recommendedName>
        <fullName evidence="6 17">UDP-N-acetylmuramoylalanine--D-glutamate ligase</fullName>
        <ecNumber evidence="5 17">6.3.2.9</ecNumber>
    </recommendedName>
    <alternativeName>
        <fullName evidence="15 17">D-glutamic acid-adding enzyme</fullName>
    </alternativeName>
    <alternativeName>
        <fullName evidence="14 17">UDP-N-acetylmuramoyl-L-alanyl-D-glutamate synthetase</fullName>
    </alternativeName>
</protein>
<dbReference type="EC" id="6.3.2.9" evidence="5 17"/>
<dbReference type="Gene3D" id="3.40.1190.10">
    <property type="entry name" value="Mur-like, catalytic domain"/>
    <property type="match status" value="1"/>
</dbReference>
<dbReference type="Pfam" id="PF21799">
    <property type="entry name" value="MurD-like_N"/>
    <property type="match status" value="1"/>
</dbReference>
<dbReference type="GO" id="GO:0071555">
    <property type="term" value="P:cell wall organization"/>
    <property type="evidence" value="ECO:0007669"/>
    <property type="project" value="UniProtKB-KW"/>
</dbReference>
<dbReference type="InterPro" id="IPR036615">
    <property type="entry name" value="Mur_ligase_C_dom_sf"/>
</dbReference>
<evidence type="ECO:0000256" key="4">
    <source>
        <dbReference type="ARBA" id="ARBA00010416"/>
    </source>
</evidence>
<dbReference type="PANTHER" id="PTHR43692">
    <property type="entry name" value="UDP-N-ACETYLMURAMOYLALANINE--D-GLUTAMATE LIGASE"/>
    <property type="match status" value="1"/>
</dbReference>
<dbReference type="Proteomes" id="UP000261212">
    <property type="component" value="Unassembled WGS sequence"/>
</dbReference>
<evidence type="ECO:0000256" key="16">
    <source>
        <dbReference type="ARBA" id="ARBA00047632"/>
    </source>
</evidence>
<dbReference type="InterPro" id="IPR004101">
    <property type="entry name" value="Mur_ligase_C"/>
</dbReference>
<evidence type="ECO:0000256" key="17">
    <source>
        <dbReference type="HAMAP-Rule" id="MF_00639"/>
    </source>
</evidence>
<evidence type="ECO:0000256" key="13">
    <source>
        <dbReference type="ARBA" id="ARBA00023316"/>
    </source>
</evidence>
<evidence type="ECO:0000256" key="15">
    <source>
        <dbReference type="ARBA" id="ARBA00032324"/>
    </source>
</evidence>
<evidence type="ECO:0000256" key="18">
    <source>
        <dbReference type="RuleBase" id="RU003664"/>
    </source>
</evidence>
<evidence type="ECO:0000256" key="11">
    <source>
        <dbReference type="ARBA" id="ARBA00022960"/>
    </source>
</evidence>
<evidence type="ECO:0000256" key="12">
    <source>
        <dbReference type="ARBA" id="ARBA00022984"/>
    </source>
</evidence>
<evidence type="ECO:0000256" key="5">
    <source>
        <dbReference type="ARBA" id="ARBA00012212"/>
    </source>
</evidence>
<evidence type="ECO:0000256" key="14">
    <source>
        <dbReference type="ARBA" id="ARBA00030398"/>
    </source>
</evidence>
<feature type="binding site" evidence="17">
    <location>
        <begin position="120"/>
        <end position="126"/>
    </location>
    <ligand>
        <name>ATP</name>
        <dbReference type="ChEBI" id="CHEBI:30616"/>
    </ligand>
</feature>
<evidence type="ECO:0000259" key="19">
    <source>
        <dbReference type="Pfam" id="PF02875"/>
    </source>
</evidence>
<keyword evidence="13 17" id="KW-0961">Cell wall biogenesis/degradation</keyword>
<accession>A0A3E3DXT6</accession>
<feature type="domain" description="Mur ligase central" evidence="20">
    <location>
        <begin position="118"/>
        <end position="296"/>
    </location>
</feature>
<dbReference type="Pfam" id="PF02875">
    <property type="entry name" value="Mur_ligase_C"/>
    <property type="match status" value="1"/>
</dbReference>
<dbReference type="HAMAP" id="MF_00639">
    <property type="entry name" value="MurD"/>
    <property type="match status" value="1"/>
</dbReference>
<dbReference type="Gene3D" id="3.40.50.720">
    <property type="entry name" value="NAD(P)-binding Rossmann-like Domain"/>
    <property type="match status" value="1"/>
</dbReference>
<comment type="catalytic activity">
    <reaction evidence="16 17 18">
        <text>UDP-N-acetyl-alpha-D-muramoyl-L-alanine + D-glutamate + ATP = UDP-N-acetyl-alpha-D-muramoyl-L-alanyl-D-glutamate + ADP + phosphate + H(+)</text>
        <dbReference type="Rhea" id="RHEA:16429"/>
        <dbReference type="ChEBI" id="CHEBI:15378"/>
        <dbReference type="ChEBI" id="CHEBI:29986"/>
        <dbReference type="ChEBI" id="CHEBI:30616"/>
        <dbReference type="ChEBI" id="CHEBI:43474"/>
        <dbReference type="ChEBI" id="CHEBI:83898"/>
        <dbReference type="ChEBI" id="CHEBI:83900"/>
        <dbReference type="ChEBI" id="CHEBI:456216"/>
        <dbReference type="EC" id="6.3.2.9"/>
    </reaction>
</comment>
<evidence type="ECO:0000256" key="9">
    <source>
        <dbReference type="ARBA" id="ARBA00022741"/>
    </source>
</evidence>
<evidence type="ECO:0000256" key="6">
    <source>
        <dbReference type="ARBA" id="ARBA00015655"/>
    </source>
</evidence>
<gene>
    <name evidence="17 21" type="primary">murD</name>
    <name evidence="21" type="ORF">DW687_04860</name>
</gene>
<evidence type="ECO:0000256" key="7">
    <source>
        <dbReference type="ARBA" id="ARBA00022490"/>
    </source>
</evidence>
<dbReference type="NCBIfam" id="TIGR01087">
    <property type="entry name" value="murD"/>
    <property type="match status" value="1"/>
</dbReference>
<dbReference type="Gene3D" id="3.90.190.20">
    <property type="entry name" value="Mur ligase, C-terminal domain"/>
    <property type="match status" value="1"/>
</dbReference>
<dbReference type="RefSeq" id="WP_117531949.1">
    <property type="nucleotide sequence ID" value="NZ_QUSM01000003.1"/>
</dbReference>
<comment type="function">
    <text evidence="1 17 18">Cell wall formation. Catalyzes the addition of glutamate to the nucleotide precursor UDP-N-acetylmuramoyl-L-alanine (UMA).</text>
</comment>
<dbReference type="AlphaFoldDB" id="A0A3E3DXT6"/>
<evidence type="ECO:0000313" key="21">
    <source>
        <dbReference type="EMBL" id="RGD74101.1"/>
    </source>
</evidence>
<keyword evidence="10 17" id="KW-0067">ATP-binding</keyword>
<reference evidence="21 22" key="1">
    <citation type="submission" date="2018-08" db="EMBL/GenBank/DDBJ databases">
        <title>A genome reference for cultivated species of the human gut microbiota.</title>
        <authorList>
            <person name="Zou Y."/>
            <person name="Xue W."/>
            <person name="Luo G."/>
        </authorList>
    </citation>
    <scope>NUCLEOTIDE SEQUENCE [LARGE SCALE GENOMIC DNA]</scope>
    <source>
        <strain evidence="21 22">AM25-6</strain>
    </source>
</reference>
<proteinExistence type="inferred from homology"/>
<keyword evidence="8 17" id="KW-0436">Ligase</keyword>
<organism evidence="21 22">
    <name type="scientific">Anaerofustis stercorihominis</name>
    <dbReference type="NCBI Taxonomy" id="214853"/>
    <lineage>
        <taxon>Bacteria</taxon>
        <taxon>Bacillati</taxon>
        <taxon>Bacillota</taxon>
        <taxon>Clostridia</taxon>
        <taxon>Eubacteriales</taxon>
        <taxon>Eubacteriaceae</taxon>
        <taxon>Anaerofustis</taxon>
    </lineage>
</organism>
<evidence type="ECO:0000256" key="3">
    <source>
        <dbReference type="ARBA" id="ARBA00004752"/>
    </source>
</evidence>
<dbReference type="SUPFAM" id="SSF53244">
    <property type="entry name" value="MurD-like peptide ligases, peptide-binding domain"/>
    <property type="match status" value="1"/>
</dbReference>
<evidence type="ECO:0000256" key="10">
    <source>
        <dbReference type="ARBA" id="ARBA00022840"/>
    </source>
</evidence>
<keyword evidence="11 17" id="KW-0133">Cell shape</keyword>
<keyword evidence="17 18" id="KW-0131">Cell cycle</keyword>
<dbReference type="GO" id="GO:0005524">
    <property type="term" value="F:ATP binding"/>
    <property type="evidence" value="ECO:0007669"/>
    <property type="project" value="UniProtKB-UniRule"/>
</dbReference>
<dbReference type="SUPFAM" id="SSF53623">
    <property type="entry name" value="MurD-like peptide ligases, catalytic domain"/>
    <property type="match status" value="1"/>
</dbReference>
<evidence type="ECO:0000256" key="2">
    <source>
        <dbReference type="ARBA" id="ARBA00004496"/>
    </source>
</evidence>
<dbReference type="GO" id="GO:0008764">
    <property type="term" value="F:UDP-N-acetylmuramoylalanine-D-glutamate ligase activity"/>
    <property type="evidence" value="ECO:0007669"/>
    <property type="project" value="UniProtKB-UniRule"/>
</dbReference>
<comment type="subcellular location">
    <subcellularLocation>
        <location evidence="2 17 18">Cytoplasm</location>
    </subcellularLocation>
</comment>
<dbReference type="GO" id="GO:0005737">
    <property type="term" value="C:cytoplasm"/>
    <property type="evidence" value="ECO:0007669"/>
    <property type="project" value="UniProtKB-SubCell"/>
</dbReference>
<evidence type="ECO:0000256" key="1">
    <source>
        <dbReference type="ARBA" id="ARBA00002734"/>
    </source>
</evidence>
<comment type="pathway">
    <text evidence="3 17 18">Cell wall biogenesis; peptidoglycan biosynthesis.</text>
</comment>
<sequence length="469" mass="52594">MDLKDGIYMVVGGGRSGVSTAKFLSGKNKKVYLTDTKEYEDIVPLGFGIDTIKDDKNITFILGRQPKEEEIKECEMMIVSPSVPPKAFPIVTAKKNDIPVYSEFEFANSFCKGYEVAITGTNGKTTTTTLVGEIFKNAGYDTYVNGNIGNSFINDAEKGDDNSVYALEVSSYQLELNDKFKPDIAIMTNITPDHLERHSTFEEYVRVKGNVFVNQDENDYLIVNKEDKILTGLSENAKSKVLTFTVKEDKNANAYLKDENIIIDFKGEVYPLININELKLYGLHNVMNVMAASLAAVVKGVEKENLINTLKNFKSVEHRIEYVDTVDGIEYINDSKGTNVDATVTAMKAMKKKTVLMLGGYDKMTPFDELVKSINDNIKCIVLYGAVQNKIKDTLDKYDYKNYHMVQGGFDEVCIKATSLADKGECVLLSPATSSFDMFDDYEQRGRAFKSYVKNLRRAFKSYVKNLKG</sequence>
<name>A0A3E3DXT6_9FIRM</name>
<dbReference type="InterPro" id="IPR005762">
    <property type="entry name" value="MurD"/>
</dbReference>